<reference evidence="1" key="1">
    <citation type="journal article" date="2014" name="Front. Microbiol.">
        <title>High frequency of phylogenetically diverse reductive dehalogenase-homologous genes in deep subseafloor sedimentary metagenomes.</title>
        <authorList>
            <person name="Kawai M."/>
            <person name="Futagami T."/>
            <person name="Toyoda A."/>
            <person name="Takaki Y."/>
            <person name="Nishi S."/>
            <person name="Hori S."/>
            <person name="Arai W."/>
            <person name="Tsubouchi T."/>
            <person name="Morono Y."/>
            <person name="Uchiyama I."/>
            <person name="Ito T."/>
            <person name="Fujiyama A."/>
            <person name="Inagaki F."/>
            <person name="Takami H."/>
        </authorList>
    </citation>
    <scope>NUCLEOTIDE SEQUENCE</scope>
    <source>
        <strain evidence="1">Expedition CK06-06</strain>
    </source>
</reference>
<proteinExistence type="predicted"/>
<dbReference type="EMBL" id="BART01010827">
    <property type="protein sequence ID" value="GAG77401.1"/>
    <property type="molecule type" value="Genomic_DNA"/>
</dbReference>
<protein>
    <submittedName>
        <fullName evidence="1">Uncharacterized protein</fullName>
    </submittedName>
</protein>
<dbReference type="AlphaFoldDB" id="X1BZ26"/>
<gene>
    <name evidence="1" type="ORF">S01H4_23363</name>
</gene>
<name>X1BZ26_9ZZZZ</name>
<sequence length="299" mass="34843">VKFFTENRAFRISKANIELGYKPIQLMTGIKQSIDWYKENGYLDREEIQVSSIKSLYLTALLEGEGLGTAYEYFAKWRILMKIFRKIGYPKNVLVAGLPEKYGSSMDFVLFAQKYNLNITIVDDRVENINKFKKILELAKKKEDCIEITEIDRLSDLKLNLNEKYDLLLCCEVLQRLSEEERTKYFNQIGEIAENALIFVPNKENRSHAKLSGLNALNLNELSNYCQRYDIIDKGYVDMPPFPPGLKRSEEDRQKVTESFLQKSFMKTLELWAGSEVIFPKIFKRRFSHIVYCGIACNT</sequence>
<dbReference type="InterPro" id="IPR029063">
    <property type="entry name" value="SAM-dependent_MTases_sf"/>
</dbReference>
<organism evidence="1">
    <name type="scientific">marine sediment metagenome</name>
    <dbReference type="NCBI Taxonomy" id="412755"/>
    <lineage>
        <taxon>unclassified sequences</taxon>
        <taxon>metagenomes</taxon>
        <taxon>ecological metagenomes</taxon>
    </lineage>
</organism>
<accession>X1BZ26</accession>
<dbReference type="Gene3D" id="3.40.50.150">
    <property type="entry name" value="Vaccinia Virus protein VP39"/>
    <property type="match status" value="1"/>
</dbReference>
<comment type="caution">
    <text evidence="1">The sequence shown here is derived from an EMBL/GenBank/DDBJ whole genome shotgun (WGS) entry which is preliminary data.</text>
</comment>
<evidence type="ECO:0000313" key="1">
    <source>
        <dbReference type="EMBL" id="GAG77401.1"/>
    </source>
</evidence>
<feature type="non-terminal residue" evidence="1">
    <location>
        <position position="1"/>
    </location>
</feature>